<dbReference type="EMBL" id="JBAMIC010000003">
    <property type="protein sequence ID" value="KAK7109220.1"/>
    <property type="molecule type" value="Genomic_DNA"/>
</dbReference>
<dbReference type="PANTHER" id="PTHR31410:SF1">
    <property type="entry name" value="POST-GPI ATTACHMENT TO PROTEINS FACTOR 4"/>
    <property type="match status" value="1"/>
</dbReference>
<comment type="caution">
    <text evidence="1">The sequence shown here is derived from an EMBL/GenBank/DDBJ whole genome shotgun (WGS) entry which is preliminary data.</text>
</comment>
<dbReference type="AlphaFoldDB" id="A0AAN9GJP0"/>
<protein>
    <submittedName>
        <fullName evidence="1">Uncharacterized protein</fullName>
    </submittedName>
</protein>
<evidence type="ECO:0000313" key="2">
    <source>
        <dbReference type="Proteomes" id="UP001374579"/>
    </source>
</evidence>
<reference evidence="1 2" key="1">
    <citation type="submission" date="2024-02" db="EMBL/GenBank/DDBJ databases">
        <title>Chromosome-scale genome assembly of the rough periwinkle Littorina saxatilis.</title>
        <authorList>
            <person name="De Jode A."/>
            <person name="Faria R."/>
            <person name="Formenti G."/>
            <person name="Sims Y."/>
            <person name="Smith T.P."/>
            <person name="Tracey A."/>
            <person name="Wood J.M.D."/>
            <person name="Zagrodzka Z.B."/>
            <person name="Johannesson K."/>
            <person name="Butlin R.K."/>
            <person name="Leder E.H."/>
        </authorList>
    </citation>
    <scope>NUCLEOTIDE SEQUENCE [LARGE SCALE GENOMIC DNA]</scope>
    <source>
        <strain evidence="1">Snail1</strain>
        <tissue evidence="1">Muscle</tissue>
    </source>
</reference>
<name>A0AAN9GJP0_9CAEN</name>
<proteinExistence type="predicted"/>
<dbReference type="GO" id="GO:0006506">
    <property type="term" value="P:GPI anchor biosynthetic process"/>
    <property type="evidence" value="ECO:0007669"/>
    <property type="project" value="InterPro"/>
</dbReference>
<dbReference type="GO" id="GO:0000139">
    <property type="term" value="C:Golgi membrane"/>
    <property type="evidence" value="ECO:0007669"/>
    <property type="project" value="InterPro"/>
</dbReference>
<gene>
    <name evidence="1" type="ORF">V1264_013303</name>
</gene>
<dbReference type="InterPro" id="IPR029675">
    <property type="entry name" value="PGAP4"/>
</dbReference>
<organism evidence="1 2">
    <name type="scientific">Littorina saxatilis</name>
    <dbReference type="NCBI Taxonomy" id="31220"/>
    <lineage>
        <taxon>Eukaryota</taxon>
        <taxon>Metazoa</taxon>
        <taxon>Spiralia</taxon>
        <taxon>Lophotrochozoa</taxon>
        <taxon>Mollusca</taxon>
        <taxon>Gastropoda</taxon>
        <taxon>Caenogastropoda</taxon>
        <taxon>Littorinimorpha</taxon>
        <taxon>Littorinoidea</taxon>
        <taxon>Littorinidae</taxon>
        <taxon>Littorina</taxon>
    </lineage>
</organism>
<sequence length="436" mass="49003">MTCFRASPRLWRRGMILVGVAAVLSIVMPGAPLSQLLLSEDAERYRLLSENEVRLQRSQLFLQQYRASVGLPSPSLALNSSSLHPTNPNLNSYPVFPPMKGGSPKAPLTSDDSPMAEVGVTILTMARGRRMKKGRGVSYRTQYLTQSLATLLRLLNDTSLTRTYTLTICNIDDRPHLFTEAEELGDIAPMFKRYVGRKPPVSVWEKLKQDYVFCMQQTLAQGARYALLVEDDAVAHPHLFHVLEHVLREVVEPRDARPVAYLKLYHPQRLLGYISPEVERLVELLALGVVVGAVLTLTCRRHRHHHPEPLHHDQQEKPVSLWLSWARWTVVAMVLALAVGRTNLMELRRLSPQLYQVTPTPSCCIPAVLYTRHGALGLSQYLLNVTCTASRSTDIRMDEFRASSGARGLQIQPNLFSHIGMLSSLRTKEVNPLIVS</sequence>
<accession>A0AAN9GJP0</accession>
<keyword evidence="2" id="KW-1185">Reference proteome</keyword>
<evidence type="ECO:0000313" key="1">
    <source>
        <dbReference type="EMBL" id="KAK7109220.1"/>
    </source>
</evidence>
<dbReference type="Proteomes" id="UP001374579">
    <property type="component" value="Unassembled WGS sequence"/>
</dbReference>
<dbReference type="PANTHER" id="PTHR31410">
    <property type="entry name" value="TRANSMEMBRANE PROTEIN 246"/>
    <property type="match status" value="1"/>
</dbReference>
<dbReference type="CDD" id="cd22190">
    <property type="entry name" value="PGAP4"/>
    <property type="match status" value="1"/>
</dbReference>
<dbReference type="GO" id="GO:0016757">
    <property type="term" value="F:glycosyltransferase activity"/>
    <property type="evidence" value="ECO:0007669"/>
    <property type="project" value="InterPro"/>
</dbReference>